<dbReference type="Pfam" id="PF13858">
    <property type="entry name" value="DUF4199"/>
    <property type="match status" value="1"/>
</dbReference>
<protein>
    <submittedName>
        <fullName evidence="2">Uncharacterized protein DUF4199</fullName>
    </submittedName>
</protein>
<gene>
    <name evidence="2" type="ORF">BC792_102235</name>
</gene>
<evidence type="ECO:0000256" key="1">
    <source>
        <dbReference type="SAM" id="Phobius"/>
    </source>
</evidence>
<reference evidence="2 3" key="1">
    <citation type="submission" date="2019-07" db="EMBL/GenBank/DDBJ databases">
        <title>Genomic Encyclopedia of Archaeal and Bacterial Type Strains, Phase II (KMG-II): from individual species to whole genera.</title>
        <authorList>
            <person name="Goeker M."/>
        </authorList>
    </citation>
    <scope>NUCLEOTIDE SEQUENCE [LARGE SCALE GENOMIC DNA]</scope>
    <source>
        <strain evidence="2 3">DSM 18850</strain>
    </source>
</reference>
<feature type="transmembrane region" description="Helical" evidence="1">
    <location>
        <begin position="93"/>
        <end position="115"/>
    </location>
</feature>
<keyword evidence="1" id="KW-1133">Transmembrane helix</keyword>
<feature type="transmembrane region" description="Helical" evidence="1">
    <location>
        <begin position="22"/>
        <end position="44"/>
    </location>
</feature>
<accession>A0A5S5DPF2</accession>
<organism evidence="2 3">
    <name type="scientific">Sphingobacterium allocomposti</name>
    <dbReference type="NCBI Taxonomy" id="415956"/>
    <lineage>
        <taxon>Bacteria</taxon>
        <taxon>Pseudomonadati</taxon>
        <taxon>Bacteroidota</taxon>
        <taxon>Sphingobacteriia</taxon>
        <taxon>Sphingobacteriales</taxon>
        <taxon>Sphingobacteriaceae</taxon>
        <taxon>Sphingobacterium</taxon>
    </lineage>
</organism>
<sequence length="187" mass="21315">MVILSSYFSFVENFKNYPMKKIVLTFGLIIGTILCANMIVMVNMMYGDTVFKGNDIVGYTALIVLFSLIFFGVRNYRNKQLNGAISFGRAFKIGALIAFVASTMYVVIWLFYYYLFVPDFIDVYTAHVLQTCTTPEELAIRTREMADFKEMYKNPLFVILVTYSEVLPIGLAVALLSALFLKKKENS</sequence>
<proteinExistence type="predicted"/>
<keyword evidence="1" id="KW-0472">Membrane</keyword>
<keyword evidence="1" id="KW-0812">Transmembrane</keyword>
<dbReference type="AlphaFoldDB" id="A0A5S5DPF2"/>
<name>A0A5S5DPF2_9SPHI</name>
<dbReference type="Proteomes" id="UP000325105">
    <property type="component" value="Unassembled WGS sequence"/>
</dbReference>
<dbReference type="EMBL" id="VNHX01000002">
    <property type="protein sequence ID" value="TYP97813.1"/>
    <property type="molecule type" value="Genomic_DNA"/>
</dbReference>
<feature type="transmembrane region" description="Helical" evidence="1">
    <location>
        <begin position="156"/>
        <end position="181"/>
    </location>
</feature>
<comment type="caution">
    <text evidence="2">The sequence shown here is derived from an EMBL/GenBank/DDBJ whole genome shotgun (WGS) entry which is preliminary data.</text>
</comment>
<feature type="transmembrane region" description="Helical" evidence="1">
    <location>
        <begin position="56"/>
        <end position="73"/>
    </location>
</feature>
<evidence type="ECO:0000313" key="2">
    <source>
        <dbReference type="EMBL" id="TYP97813.1"/>
    </source>
</evidence>
<evidence type="ECO:0000313" key="3">
    <source>
        <dbReference type="Proteomes" id="UP000325105"/>
    </source>
</evidence>
<dbReference type="InterPro" id="IPR025250">
    <property type="entry name" value="DUF4199"/>
</dbReference>
<keyword evidence="3" id="KW-1185">Reference proteome</keyword>